<sequence>MFERSRPVQVKLKTFTCERTKQRHLYQHDQHFAASAPDQRPQLSLAMKATIRELVVKDGKPARICNELVDSFTLSTEDMEKIAAGSQLSGDLPGTTPLTFGNPSDEDGTPEFRDGSDDDPLVIGSTTQF</sequence>
<proteinExistence type="predicted"/>
<accession>A0A329SCE8</accession>
<keyword evidence="3" id="KW-1185">Reference proteome</keyword>
<feature type="region of interest" description="Disordered" evidence="1">
    <location>
        <begin position="84"/>
        <end position="129"/>
    </location>
</feature>
<evidence type="ECO:0000313" key="3">
    <source>
        <dbReference type="Proteomes" id="UP000251314"/>
    </source>
</evidence>
<evidence type="ECO:0000256" key="1">
    <source>
        <dbReference type="SAM" id="MobiDB-lite"/>
    </source>
</evidence>
<name>A0A329SCE8_9STRA</name>
<dbReference type="EMBL" id="MJFZ01000204">
    <property type="protein sequence ID" value="RAW34340.1"/>
    <property type="molecule type" value="Genomic_DNA"/>
</dbReference>
<protein>
    <submittedName>
        <fullName evidence="2">Uncharacterized protein</fullName>
    </submittedName>
</protein>
<dbReference type="Proteomes" id="UP000251314">
    <property type="component" value="Unassembled WGS sequence"/>
</dbReference>
<comment type="caution">
    <text evidence="2">The sequence shown here is derived from an EMBL/GenBank/DDBJ whole genome shotgun (WGS) entry which is preliminary data.</text>
</comment>
<evidence type="ECO:0000313" key="2">
    <source>
        <dbReference type="EMBL" id="RAW34340.1"/>
    </source>
</evidence>
<dbReference type="VEuPathDB" id="FungiDB:PC110_g9357"/>
<gene>
    <name evidence="2" type="ORF">PC110_g9357</name>
</gene>
<dbReference type="OrthoDB" id="88869at2759"/>
<organism evidence="2 3">
    <name type="scientific">Phytophthora cactorum</name>
    <dbReference type="NCBI Taxonomy" id="29920"/>
    <lineage>
        <taxon>Eukaryota</taxon>
        <taxon>Sar</taxon>
        <taxon>Stramenopiles</taxon>
        <taxon>Oomycota</taxon>
        <taxon>Peronosporomycetes</taxon>
        <taxon>Peronosporales</taxon>
        <taxon>Peronosporaceae</taxon>
        <taxon>Phytophthora</taxon>
    </lineage>
</organism>
<dbReference type="AlphaFoldDB" id="A0A329SCE8"/>
<reference evidence="2 3" key="1">
    <citation type="submission" date="2018-01" db="EMBL/GenBank/DDBJ databases">
        <title>Draft genome of the strawberry crown rot pathogen Phytophthora cactorum.</title>
        <authorList>
            <person name="Armitage A.D."/>
            <person name="Lysoe E."/>
            <person name="Nellist C.F."/>
            <person name="Harrison R.J."/>
            <person name="Brurberg M.B."/>
        </authorList>
    </citation>
    <scope>NUCLEOTIDE SEQUENCE [LARGE SCALE GENOMIC DNA]</scope>
    <source>
        <strain evidence="2 3">10300</strain>
    </source>
</reference>